<sequence length="95" mass="10731">MKHRHQLPTAKRPAIGTVLTLSCFLRWCRLDTQKPYYSRGVLGLCDSSASYPLHSHTQSLPLLVLFSLLGSSTVFTVSLWLPGCLFSSRLIFRHL</sequence>
<accession>A0A2T4ABV0</accession>
<dbReference type="EMBL" id="KZ679680">
    <property type="protein sequence ID" value="PTB54554.1"/>
    <property type="molecule type" value="Genomic_DNA"/>
</dbReference>
<dbReference type="PROSITE" id="PS51257">
    <property type="entry name" value="PROKAR_LIPOPROTEIN"/>
    <property type="match status" value="1"/>
</dbReference>
<dbReference type="Proteomes" id="UP000241690">
    <property type="component" value="Unassembled WGS sequence"/>
</dbReference>
<organism evidence="2 3">
    <name type="scientific">Trichoderma harzianum CBS 226.95</name>
    <dbReference type="NCBI Taxonomy" id="983964"/>
    <lineage>
        <taxon>Eukaryota</taxon>
        <taxon>Fungi</taxon>
        <taxon>Dikarya</taxon>
        <taxon>Ascomycota</taxon>
        <taxon>Pezizomycotina</taxon>
        <taxon>Sordariomycetes</taxon>
        <taxon>Hypocreomycetidae</taxon>
        <taxon>Hypocreales</taxon>
        <taxon>Hypocreaceae</taxon>
        <taxon>Trichoderma</taxon>
    </lineage>
</organism>
<keyword evidence="1" id="KW-0812">Transmembrane</keyword>
<keyword evidence="1" id="KW-1133">Transmembrane helix</keyword>
<feature type="transmembrane region" description="Helical" evidence="1">
    <location>
        <begin position="62"/>
        <end position="86"/>
    </location>
</feature>
<name>A0A2T4ABV0_TRIHA</name>
<reference evidence="2 3" key="1">
    <citation type="submission" date="2016-07" db="EMBL/GenBank/DDBJ databases">
        <title>Multiple horizontal gene transfer events from other fungi enriched the ability of initially mycotrophic Trichoderma (Ascomycota) to feed on dead plant biomass.</title>
        <authorList>
            <consortium name="DOE Joint Genome Institute"/>
            <person name="Aerts A."/>
            <person name="Atanasova L."/>
            <person name="Chenthamara K."/>
            <person name="Zhang J."/>
            <person name="Grujic M."/>
            <person name="Henrissat B."/>
            <person name="Kuo A."/>
            <person name="Salamov A."/>
            <person name="Lipzen A."/>
            <person name="Labutti K."/>
            <person name="Barry K."/>
            <person name="Miao Y."/>
            <person name="Rahimi M.J."/>
            <person name="Shen Q."/>
            <person name="Grigoriev I.V."/>
            <person name="Kubicek C.P."/>
            <person name="Druzhinina I.S."/>
        </authorList>
    </citation>
    <scope>NUCLEOTIDE SEQUENCE [LARGE SCALE GENOMIC DNA]</scope>
    <source>
        <strain evidence="2 3">CBS 226.95</strain>
    </source>
</reference>
<keyword evidence="1" id="KW-0472">Membrane</keyword>
<dbReference type="AlphaFoldDB" id="A0A2T4ABV0"/>
<proteinExistence type="predicted"/>
<protein>
    <submittedName>
        <fullName evidence="2">Uncharacterized protein</fullName>
    </submittedName>
</protein>
<keyword evidence="3" id="KW-1185">Reference proteome</keyword>
<evidence type="ECO:0000313" key="2">
    <source>
        <dbReference type="EMBL" id="PTB54554.1"/>
    </source>
</evidence>
<gene>
    <name evidence="2" type="ORF">M431DRAFT_422920</name>
</gene>
<dbReference type="RefSeq" id="XP_024774231.1">
    <property type="nucleotide sequence ID" value="XM_024915040.1"/>
</dbReference>
<evidence type="ECO:0000313" key="3">
    <source>
        <dbReference type="Proteomes" id="UP000241690"/>
    </source>
</evidence>
<dbReference type="GeneID" id="36623606"/>
<evidence type="ECO:0000256" key="1">
    <source>
        <dbReference type="SAM" id="Phobius"/>
    </source>
</evidence>